<evidence type="ECO:0000256" key="2">
    <source>
        <dbReference type="ARBA" id="ARBA00001946"/>
    </source>
</evidence>
<dbReference type="Pfam" id="PF03372">
    <property type="entry name" value="Exo_endo_phos"/>
    <property type="match status" value="1"/>
</dbReference>
<dbReference type="PANTHER" id="PTHR15822">
    <property type="entry name" value="TRAF AND TNF RECEPTOR-ASSOCIATED PROTEIN"/>
    <property type="match status" value="1"/>
</dbReference>
<reference evidence="12 13" key="1">
    <citation type="journal article" date="2016" name="PLoS Pathog.">
        <title>Biosynthesis of antibiotic leucinostatins in bio-control fungus Purpureocillium lilacinum and their inhibition on phytophthora revealed by genome mining.</title>
        <authorList>
            <person name="Wang G."/>
            <person name="Liu Z."/>
            <person name="Lin R."/>
            <person name="Li E."/>
            <person name="Mao Z."/>
            <person name="Ling J."/>
            <person name="Yang Y."/>
            <person name="Yin W.B."/>
            <person name="Xie B."/>
        </authorList>
    </citation>
    <scope>NUCLEOTIDE SEQUENCE [LARGE SCALE GENOMIC DNA]</scope>
    <source>
        <strain evidence="12">170</strain>
    </source>
</reference>
<dbReference type="Gene3D" id="3.60.10.10">
    <property type="entry name" value="Endonuclease/exonuclease/phosphatase"/>
    <property type="match status" value="1"/>
</dbReference>
<sequence>MTVFSYFRAQYLSWSQNIPLPTSLSENVSLSFQSWHEFDTSVGRWRSVPVSNACIDGDRHQPRYDQESVHKGNLVPVTWNVDSASPSPASRISAIISNLATLAPGVDIIFFQEVSREGLRFLLDDPHIRQFWYSSEADEVNWLGQSFASMTLLSKRCFVHTNGPSGVAKPRLGPVWRLKYPSRFGRDALCCDIFLPSPVRSSSSPVGTSYVRARLANVHLDSLPIQPSRRPQQIAAVASMLQSANRGLVAGDFNPVLTEDATLISDNHLVDVWLEHHPTESGYAWGVDGQQPFPPGRLDKVALFGLQSRSIEVMHPDVIKRSLQWGESALDSSGVTEDARPLQQGEETVSWSDHSGLRCSFGLISE</sequence>
<name>A0A179FMZ2_METCM</name>
<dbReference type="InterPro" id="IPR036691">
    <property type="entry name" value="Endo/exonu/phosph_ase_sf"/>
</dbReference>
<keyword evidence="13" id="KW-1185">Reference proteome</keyword>
<proteinExistence type="predicted"/>
<evidence type="ECO:0000256" key="3">
    <source>
        <dbReference type="ARBA" id="ARBA00004322"/>
    </source>
</evidence>
<organism evidence="12 13">
    <name type="scientific">Pochonia chlamydosporia 170</name>
    <dbReference type="NCBI Taxonomy" id="1380566"/>
    <lineage>
        <taxon>Eukaryota</taxon>
        <taxon>Fungi</taxon>
        <taxon>Dikarya</taxon>
        <taxon>Ascomycota</taxon>
        <taxon>Pezizomycotina</taxon>
        <taxon>Sordariomycetes</taxon>
        <taxon>Hypocreomycetidae</taxon>
        <taxon>Hypocreales</taxon>
        <taxon>Clavicipitaceae</taxon>
        <taxon>Pochonia</taxon>
    </lineage>
</organism>
<dbReference type="GO" id="GO:0046872">
    <property type="term" value="F:metal ion binding"/>
    <property type="evidence" value="ECO:0007669"/>
    <property type="project" value="UniProtKB-KW"/>
</dbReference>
<keyword evidence="9" id="KW-0234">DNA repair</keyword>
<evidence type="ECO:0000256" key="1">
    <source>
        <dbReference type="ARBA" id="ARBA00001936"/>
    </source>
</evidence>
<comment type="subcellular location">
    <subcellularLocation>
        <location evidence="3">Nucleus</location>
        <location evidence="3">PML body</location>
    </subcellularLocation>
</comment>
<evidence type="ECO:0000313" key="12">
    <source>
        <dbReference type="EMBL" id="OAQ66389.1"/>
    </source>
</evidence>
<keyword evidence="8" id="KW-0460">Magnesium</keyword>
<evidence type="ECO:0000256" key="9">
    <source>
        <dbReference type="ARBA" id="ARBA00023204"/>
    </source>
</evidence>
<dbReference type="InterPro" id="IPR051547">
    <property type="entry name" value="TDP2-like"/>
</dbReference>
<evidence type="ECO:0000259" key="11">
    <source>
        <dbReference type="Pfam" id="PF03372"/>
    </source>
</evidence>
<comment type="cofactor">
    <cofactor evidence="2">
        <name>Mg(2+)</name>
        <dbReference type="ChEBI" id="CHEBI:18420"/>
    </cofactor>
</comment>
<keyword evidence="4" id="KW-0540">Nuclease</keyword>
<comment type="caution">
    <text evidence="12">The sequence shown here is derived from an EMBL/GenBank/DDBJ whole genome shotgun (WGS) entry which is preliminary data.</text>
</comment>
<keyword evidence="10" id="KW-0539">Nucleus</keyword>
<comment type="cofactor">
    <cofactor evidence="1">
        <name>Mn(2+)</name>
        <dbReference type="ChEBI" id="CHEBI:29035"/>
    </cofactor>
</comment>
<dbReference type="GO" id="GO:0070260">
    <property type="term" value="F:5'-tyrosyl-DNA phosphodiesterase activity"/>
    <property type="evidence" value="ECO:0007669"/>
    <property type="project" value="TreeGrafter"/>
</dbReference>
<accession>A0A179FMZ2</accession>
<dbReference type="PANTHER" id="PTHR15822:SF4">
    <property type="entry name" value="TYROSYL-DNA PHOSPHODIESTERASE 2"/>
    <property type="match status" value="1"/>
</dbReference>
<dbReference type="GO" id="GO:0006302">
    <property type="term" value="P:double-strand break repair"/>
    <property type="evidence" value="ECO:0007669"/>
    <property type="project" value="TreeGrafter"/>
</dbReference>
<dbReference type="RefSeq" id="XP_018143476.1">
    <property type="nucleotide sequence ID" value="XM_018293769.1"/>
</dbReference>
<evidence type="ECO:0000256" key="4">
    <source>
        <dbReference type="ARBA" id="ARBA00022722"/>
    </source>
</evidence>
<keyword evidence="7" id="KW-0378">Hydrolase</keyword>
<dbReference type="AlphaFoldDB" id="A0A179FMZ2"/>
<dbReference type="OrthoDB" id="9975959at2759"/>
<evidence type="ECO:0000256" key="8">
    <source>
        <dbReference type="ARBA" id="ARBA00022842"/>
    </source>
</evidence>
<evidence type="ECO:0000256" key="10">
    <source>
        <dbReference type="ARBA" id="ARBA00023242"/>
    </source>
</evidence>
<dbReference type="EMBL" id="LSBJ02000004">
    <property type="protein sequence ID" value="OAQ66389.1"/>
    <property type="molecule type" value="Genomic_DNA"/>
</dbReference>
<dbReference type="GO" id="GO:0004527">
    <property type="term" value="F:exonuclease activity"/>
    <property type="evidence" value="ECO:0007669"/>
    <property type="project" value="UniProtKB-KW"/>
</dbReference>
<dbReference type="GO" id="GO:0003697">
    <property type="term" value="F:single-stranded DNA binding"/>
    <property type="evidence" value="ECO:0007669"/>
    <property type="project" value="TreeGrafter"/>
</dbReference>
<dbReference type="Proteomes" id="UP000078397">
    <property type="component" value="Unassembled WGS sequence"/>
</dbReference>
<evidence type="ECO:0000256" key="7">
    <source>
        <dbReference type="ARBA" id="ARBA00022801"/>
    </source>
</evidence>
<protein>
    <submittedName>
        <fullName evidence="12">Endonuclease/exonuclease/phosphatase family protein</fullName>
    </submittedName>
</protein>
<dbReference type="InterPro" id="IPR005135">
    <property type="entry name" value="Endo/exonuclease/phosphatase"/>
</dbReference>
<dbReference type="GO" id="GO:0004519">
    <property type="term" value="F:endonuclease activity"/>
    <property type="evidence" value="ECO:0007669"/>
    <property type="project" value="UniProtKB-KW"/>
</dbReference>
<evidence type="ECO:0000313" key="13">
    <source>
        <dbReference type="Proteomes" id="UP000078397"/>
    </source>
</evidence>
<dbReference type="GO" id="GO:0005737">
    <property type="term" value="C:cytoplasm"/>
    <property type="evidence" value="ECO:0007669"/>
    <property type="project" value="TreeGrafter"/>
</dbReference>
<dbReference type="KEGG" id="pchm:VFPPC_16016"/>
<dbReference type="SUPFAM" id="SSF56219">
    <property type="entry name" value="DNase I-like"/>
    <property type="match status" value="1"/>
</dbReference>
<evidence type="ECO:0000256" key="6">
    <source>
        <dbReference type="ARBA" id="ARBA00022763"/>
    </source>
</evidence>
<dbReference type="CDD" id="cd09080">
    <property type="entry name" value="TDP2"/>
    <property type="match status" value="1"/>
</dbReference>
<evidence type="ECO:0000256" key="5">
    <source>
        <dbReference type="ARBA" id="ARBA00022723"/>
    </source>
</evidence>
<keyword evidence="6" id="KW-0227">DNA damage</keyword>
<feature type="domain" description="Endonuclease/exonuclease/phosphatase" evidence="11">
    <location>
        <begin position="77"/>
        <end position="301"/>
    </location>
</feature>
<gene>
    <name evidence="12" type="ORF">VFPPC_16016</name>
</gene>
<keyword evidence="12" id="KW-0255">Endonuclease</keyword>
<dbReference type="GeneID" id="28857763"/>
<keyword evidence="5" id="KW-0479">Metal-binding</keyword>